<dbReference type="EMBL" id="LT629772">
    <property type="protein sequence ID" value="SDS84579.1"/>
    <property type="molecule type" value="Genomic_DNA"/>
</dbReference>
<name>A0A1H1VKL4_9ACTN</name>
<dbReference type="RefSeq" id="WP_197679740.1">
    <property type="nucleotide sequence ID" value="NZ_LT629772.1"/>
</dbReference>
<dbReference type="STRING" id="630515.SAMN04489812_3229"/>
<evidence type="ECO:0000313" key="4">
    <source>
        <dbReference type="Proteomes" id="UP000199103"/>
    </source>
</evidence>
<evidence type="ECO:0000313" key="3">
    <source>
        <dbReference type="EMBL" id="SDS84579.1"/>
    </source>
</evidence>
<dbReference type="EC" id="3.4.21.89" evidence="1"/>
<proteinExistence type="predicted"/>
<evidence type="ECO:0000256" key="2">
    <source>
        <dbReference type="SAM" id="Phobius"/>
    </source>
</evidence>
<organism evidence="3 4">
    <name type="scientific">Microlunatus soli</name>
    <dbReference type="NCBI Taxonomy" id="630515"/>
    <lineage>
        <taxon>Bacteria</taxon>
        <taxon>Bacillati</taxon>
        <taxon>Actinomycetota</taxon>
        <taxon>Actinomycetes</taxon>
        <taxon>Propionibacteriales</taxon>
        <taxon>Propionibacteriaceae</taxon>
        <taxon>Microlunatus</taxon>
    </lineage>
</organism>
<dbReference type="NCBIfam" id="TIGR02228">
    <property type="entry name" value="sigpep_I_arch"/>
    <property type="match status" value="1"/>
</dbReference>
<dbReference type="GO" id="GO:0006465">
    <property type="term" value="P:signal peptide processing"/>
    <property type="evidence" value="ECO:0007669"/>
    <property type="project" value="UniProtKB-UniRule"/>
</dbReference>
<dbReference type="CDD" id="cd06530">
    <property type="entry name" value="S26_SPase_I"/>
    <property type="match status" value="1"/>
</dbReference>
<feature type="transmembrane region" description="Helical" evidence="2">
    <location>
        <begin position="12"/>
        <end position="33"/>
    </location>
</feature>
<dbReference type="InterPro" id="IPR019533">
    <property type="entry name" value="Peptidase_S26"/>
</dbReference>
<evidence type="ECO:0000256" key="1">
    <source>
        <dbReference type="NCBIfam" id="TIGR02228"/>
    </source>
</evidence>
<dbReference type="Proteomes" id="UP000199103">
    <property type="component" value="Chromosome I"/>
</dbReference>
<dbReference type="GO" id="GO:0009003">
    <property type="term" value="F:signal peptidase activity"/>
    <property type="evidence" value="ECO:0007669"/>
    <property type="project" value="UniProtKB-EC"/>
</dbReference>
<gene>
    <name evidence="3" type="ORF">SAMN04489812_3229</name>
</gene>
<accession>A0A1H1VKL4</accession>
<keyword evidence="2" id="KW-0812">Transmembrane</keyword>
<keyword evidence="2" id="KW-1133">Transmembrane helix</keyword>
<feature type="transmembrane region" description="Helical" evidence="2">
    <location>
        <begin position="146"/>
        <end position="167"/>
    </location>
</feature>
<reference evidence="3 4" key="1">
    <citation type="submission" date="2016-10" db="EMBL/GenBank/DDBJ databases">
        <authorList>
            <person name="de Groot N.N."/>
        </authorList>
    </citation>
    <scope>NUCLEOTIDE SEQUENCE [LARGE SCALE GENOMIC DNA]</scope>
    <source>
        <strain evidence="3 4">DSM 21800</strain>
    </source>
</reference>
<dbReference type="InterPro" id="IPR001733">
    <property type="entry name" value="Peptidase_S26B"/>
</dbReference>
<keyword evidence="2" id="KW-0472">Membrane</keyword>
<dbReference type="AlphaFoldDB" id="A0A1H1VKL4"/>
<sequence>MKPALGWAGRILLWMIIFGCCAILALAVLIPRIGGATPYTIMTGSMRPSLPPGTLAVIRPTPVTSIGVGTVITYQLRSGDPTVATHRVVAQGVNSRHQVLLRTKGDANDTVDAGWVQPVQVKGTLWYAIPYLGYPARLLTGQQHRYLTYLAAVVLLGYAGYMFGSAVRDRRRARRQQEPAARTGQDVT</sequence>
<dbReference type="GO" id="GO:0004252">
    <property type="term" value="F:serine-type endopeptidase activity"/>
    <property type="evidence" value="ECO:0007669"/>
    <property type="project" value="UniProtKB-UniRule"/>
</dbReference>
<keyword evidence="4" id="KW-1185">Reference proteome</keyword>
<dbReference type="GO" id="GO:0016020">
    <property type="term" value="C:membrane"/>
    <property type="evidence" value="ECO:0007669"/>
    <property type="project" value="UniProtKB-UniRule"/>
</dbReference>
<protein>
    <recommendedName>
        <fullName evidence="1">Signal peptidase I</fullName>
        <ecNumber evidence="1">3.4.21.89</ecNumber>
    </recommendedName>
</protein>